<keyword evidence="6 7" id="KW-0472">Membrane</keyword>
<name>A0ABQ9ZYC5_9CRUS</name>
<evidence type="ECO:0000256" key="2">
    <source>
        <dbReference type="ARBA" id="ARBA00008141"/>
    </source>
</evidence>
<evidence type="ECO:0000256" key="1">
    <source>
        <dbReference type="ARBA" id="ARBA00004141"/>
    </source>
</evidence>
<keyword evidence="4" id="KW-0130">Cell adhesion</keyword>
<organism evidence="8 9">
    <name type="scientific">Daphnia magna</name>
    <dbReference type="NCBI Taxonomy" id="35525"/>
    <lineage>
        <taxon>Eukaryota</taxon>
        <taxon>Metazoa</taxon>
        <taxon>Ecdysozoa</taxon>
        <taxon>Arthropoda</taxon>
        <taxon>Crustacea</taxon>
        <taxon>Branchiopoda</taxon>
        <taxon>Diplostraca</taxon>
        <taxon>Cladocera</taxon>
        <taxon>Anomopoda</taxon>
        <taxon>Daphniidae</taxon>
        <taxon>Daphnia</taxon>
    </lineage>
</organism>
<dbReference type="EMBL" id="JAOYFB010000033">
    <property type="protein sequence ID" value="KAK4017900.1"/>
    <property type="molecule type" value="Genomic_DNA"/>
</dbReference>
<accession>A0ABQ9ZYC5</accession>
<evidence type="ECO:0000256" key="3">
    <source>
        <dbReference type="ARBA" id="ARBA00022692"/>
    </source>
</evidence>
<comment type="caution">
    <text evidence="8">The sequence shown here is derived from an EMBL/GenBank/DDBJ whole genome shotgun (WGS) entry which is preliminary data.</text>
</comment>
<evidence type="ECO:0000256" key="4">
    <source>
        <dbReference type="ARBA" id="ARBA00022889"/>
    </source>
</evidence>
<feature type="transmembrane region" description="Helical" evidence="7">
    <location>
        <begin position="107"/>
        <end position="127"/>
    </location>
</feature>
<comment type="similarity">
    <text evidence="2">Belongs to the ninjurin family.</text>
</comment>
<dbReference type="PANTHER" id="PTHR12316:SF17">
    <property type="entry name" value="NINJURIN C, ISOFORM D"/>
    <property type="match status" value="1"/>
</dbReference>
<evidence type="ECO:0000256" key="7">
    <source>
        <dbReference type="SAM" id="Phobius"/>
    </source>
</evidence>
<feature type="transmembrane region" description="Helical" evidence="7">
    <location>
        <begin position="222"/>
        <end position="241"/>
    </location>
</feature>
<evidence type="ECO:0000256" key="5">
    <source>
        <dbReference type="ARBA" id="ARBA00022989"/>
    </source>
</evidence>
<keyword evidence="9" id="KW-1185">Reference proteome</keyword>
<dbReference type="InterPro" id="IPR007007">
    <property type="entry name" value="Ninjurin"/>
</dbReference>
<sequence>MANNERRRGDQDFNHRSTGIVIPLEELKPLTSGDEPINELIVATSARNANDITGVEDSLNNNRNINYTAKKNFSQGMMDIALLTANASQLRYVMRSPYWDFYHKMNITLICISIALQIIAGILLVCVSRKKKACNVGSTRILTSTPEKQIIEDHHNCIQAKKKGLAIPTTNKPRKVKNPTGFLVGIYLVMLAALVIFEKILYVRRGPYQKTAPFPGFSLAQWDGHVTILSSNAVVICLLTGSPHFLP</sequence>
<evidence type="ECO:0000313" key="8">
    <source>
        <dbReference type="EMBL" id="KAK4017900.1"/>
    </source>
</evidence>
<evidence type="ECO:0000256" key="6">
    <source>
        <dbReference type="ARBA" id="ARBA00023136"/>
    </source>
</evidence>
<evidence type="ECO:0008006" key="10">
    <source>
        <dbReference type="Google" id="ProtNLM"/>
    </source>
</evidence>
<reference evidence="8 9" key="1">
    <citation type="journal article" date="2023" name="Nucleic Acids Res.">
        <title>The hologenome of Daphnia magna reveals possible DNA methylation and microbiome-mediated evolution of the host genome.</title>
        <authorList>
            <person name="Chaturvedi A."/>
            <person name="Li X."/>
            <person name="Dhandapani V."/>
            <person name="Marshall H."/>
            <person name="Kissane S."/>
            <person name="Cuenca-Cambronero M."/>
            <person name="Asole G."/>
            <person name="Calvet F."/>
            <person name="Ruiz-Romero M."/>
            <person name="Marangio P."/>
            <person name="Guigo R."/>
            <person name="Rago D."/>
            <person name="Mirbahai L."/>
            <person name="Eastwood N."/>
            <person name="Colbourne J.K."/>
            <person name="Zhou J."/>
            <person name="Mallon E."/>
            <person name="Orsini L."/>
        </authorList>
    </citation>
    <scope>NUCLEOTIDE SEQUENCE [LARGE SCALE GENOMIC DNA]</scope>
    <source>
        <strain evidence="8">LRV0_1</strain>
    </source>
</reference>
<feature type="transmembrane region" description="Helical" evidence="7">
    <location>
        <begin position="182"/>
        <end position="202"/>
    </location>
</feature>
<comment type="subcellular location">
    <subcellularLocation>
        <location evidence="1">Membrane</location>
        <topology evidence="1">Multi-pass membrane protein</topology>
    </subcellularLocation>
</comment>
<protein>
    <recommendedName>
        <fullName evidence="10">Ninjurin-1</fullName>
    </recommendedName>
</protein>
<keyword evidence="3 7" id="KW-0812">Transmembrane</keyword>
<proteinExistence type="inferred from homology"/>
<gene>
    <name evidence="8" type="ORF">OUZ56_033891</name>
</gene>
<dbReference type="Proteomes" id="UP001234178">
    <property type="component" value="Unassembled WGS sequence"/>
</dbReference>
<dbReference type="Pfam" id="PF04923">
    <property type="entry name" value="Ninjurin"/>
    <property type="match status" value="1"/>
</dbReference>
<evidence type="ECO:0000313" key="9">
    <source>
        <dbReference type="Proteomes" id="UP001234178"/>
    </source>
</evidence>
<dbReference type="PANTHER" id="PTHR12316">
    <property type="entry name" value="NINJURIN-RELATED"/>
    <property type="match status" value="1"/>
</dbReference>
<keyword evidence="5 7" id="KW-1133">Transmembrane helix</keyword>